<protein>
    <submittedName>
        <fullName evidence="1">Uncharacterized protein</fullName>
    </submittedName>
</protein>
<name>A0A2S5CK21_9GAMM</name>
<sequence length="435" mass="50054">MAISMLPPQLTLEEKALRKKLDDRLSIKDIATLRYRGNQKLIDDYAFEIAEACLKPMGIDYFHEVRHFDWRWLCEHPEHKLQLLCPLVGCDDIKHFSFNPERELDELQLLLPLVGRDELKHLVSESDLCSPFALESEWEGDTHPMPAFKYNDTLSRYKRFYCNNRGENGRDSDAFTKYRWAYANDGRCKVSAKEFKKWLVSKHGWPLPPDCLLNNWFGAEAIPKADLMRVSYYGAGTLVYTEYWIGSPEGIRTEMRQGVRNAIYTLSLSDEKMLRDAGRVKTARIFPEHGGGQLSEKTFVHFELDEPHTFTVADIVQENNGSITEAVRNGVAITQTVSDTGKTKKPKYLIPKKRDTNELLILIYNMFESYGLKDGDERGKHSAKTAWGELVASKFKDGLIRNIEGERKSAIITLNGGTEVDFDTFLRTYNRRFKA</sequence>
<proteinExistence type="predicted"/>
<reference evidence="1 2" key="1">
    <citation type="submission" date="2017-11" db="EMBL/GenBank/DDBJ databases">
        <title>Draft Genome Sequence of Methylobacter psychrotolerans Sph1T, an Obligate Methanotroph from Low-Temperature Environments.</title>
        <authorList>
            <person name="Oshkin I.Y."/>
            <person name="Miroshnikov K."/>
            <person name="Belova S.E."/>
            <person name="Korzhenkov A."/>
            <person name="Toshchakov S.V."/>
            <person name="Dedysh S.N."/>
        </authorList>
    </citation>
    <scope>NUCLEOTIDE SEQUENCE [LARGE SCALE GENOMIC DNA]</scope>
    <source>
        <strain evidence="1 2">Sph1</strain>
    </source>
</reference>
<evidence type="ECO:0000313" key="1">
    <source>
        <dbReference type="EMBL" id="POZ51169.1"/>
    </source>
</evidence>
<dbReference type="EMBL" id="PGFZ01000007">
    <property type="protein sequence ID" value="POZ51169.1"/>
    <property type="molecule type" value="Genomic_DNA"/>
</dbReference>
<comment type="caution">
    <text evidence="1">The sequence shown here is derived from an EMBL/GenBank/DDBJ whole genome shotgun (WGS) entry which is preliminary data.</text>
</comment>
<organism evidence="1 2">
    <name type="scientific">Methylovulum psychrotolerans</name>
    <dbReference type="NCBI Taxonomy" id="1704499"/>
    <lineage>
        <taxon>Bacteria</taxon>
        <taxon>Pseudomonadati</taxon>
        <taxon>Pseudomonadota</taxon>
        <taxon>Gammaproteobacteria</taxon>
        <taxon>Methylococcales</taxon>
        <taxon>Methylococcaceae</taxon>
        <taxon>Methylovulum</taxon>
    </lineage>
</organism>
<accession>A0A2S5CK21</accession>
<gene>
    <name evidence="1" type="ORF">AADEFJLK_03128</name>
</gene>
<dbReference type="Proteomes" id="UP000237423">
    <property type="component" value="Unassembled WGS sequence"/>
</dbReference>
<evidence type="ECO:0000313" key="2">
    <source>
        <dbReference type="Proteomes" id="UP000237423"/>
    </source>
</evidence>
<dbReference type="RefSeq" id="WP_103974896.1">
    <property type="nucleotide sequence ID" value="NZ_PGFZ01000007.1"/>
</dbReference>
<dbReference type="AlphaFoldDB" id="A0A2S5CK21"/>